<dbReference type="EMBL" id="FZNY01000012">
    <property type="protein sequence ID" value="SNS34455.1"/>
    <property type="molecule type" value="Genomic_DNA"/>
</dbReference>
<gene>
    <name evidence="1" type="ORF">SAMN06265376_1123</name>
</gene>
<reference evidence="1 2" key="1">
    <citation type="submission" date="2017-06" db="EMBL/GenBank/DDBJ databases">
        <authorList>
            <person name="Kim H.J."/>
            <person name="Triplett B.A."/>
        </authorList>
    </citation>
    <scope>NUCLEOTIDE SEQUENCE [LARGE SCALE GENOMIC DNA]</scope>
    <source>
        <strain evidence="1 2">DSM 25597</strain>
    </source>
</reference>
<dbReference type="AlphaFoldDB" id="A0A239DP80"/>
<evidence type="ECO:0000313" key="1">
    <source>
        <dbReference type="EMBL" id="SNS34455.1"/>
    </source>
</evidence>
<protein>
    <submittedName>
        <fullName evidence="1">Uncharacterized protein</fullName>
    </submittedName>
</protein>
<proteinExistence type="predicted"/>
<sequence length="70" mass="8642">MDKCRNFLKFSFFWVYAFAKAYKKLLKLLNLLVFKQYRKILKHYFWGVLIRVSEFRNNTYGNTIICVVHR</sequence>
<evidence type="ECO:0000313" key="2">
    <source>
        <dbReference type="Proteomes" id="UP000198379"/>
    </source>
</evidence>
<name>A0A239DP80_9FLAO</name>
<accession>A0A239DP80</accession>
<keyword evidence="2" id="KW-1185">Reference proteome</keyword>
<dbReference type="Proteomes" id="UP000198379">
    <property type="component" value="Unassembled WGS sequence"/>
</dbReference>
<organism evidence="1 2">
    <name type="scientific">Dokdonia pacifica</name>
    <dbReference type="NCBI Taxonomy" id="1627892"/>
    <lineage>
        <taxon>Bacteria</taxon>
        <taxon>Pseudomonadati</taxon>
        <taxon>Bacteroidota</taxon>
        <taxon>Flavobacteriia</taxon>
        <taxon>Flavobacteriales</taxon>
        <taxon>Flavobacteriaceae</taxon>
        <taxon>Dokdonia</taxon>
    </lineage>
</organism>